<dbReference type="AlphaFoldDB" id="A0A1Y0LA42"/>
<evidence type="ECO:0000313" key="4">
    <source>
        <dbReference type="EMBL" id="ARU94893.1"/>
    </source>
</evidence>
<keyword evidence="1" id="KW-0805">Transcription regulation</keyword>
<dbReference type="Gene3D" id="1.10.10.60">
    <property type="entry name" value="Homeodomain-like"/>
    <property type="match status" value="2"/>
</dbReference>
<dbReference type="Pfam" id="PF06719">
    <property type="entry name" value="AraC_N"/>
    <property type="match status" value="1"/>
</dbReference>
<keyword evidence="6" id="KW-1185">Reference proteome</keyword>
<protein>
    <submittedName>
        <fullName evidence="4">AraC family transcriptional regulator</fullName>
    </submittedName>
</protein>
<dbReference type="GO" id="GO:0003700">
    <property type="term" value="F:DNA-binding transcription factor activity"/>
    <property type="evidence" value="ECO:0007669"/>
    <property type="project" value="InterPro"/>
</dbReference>
<dbReference type="SMART" id="SM00342">
    <property type="entry name" value="HTH_ARAC"/>
    <property type="match status" value="1"/>
</dbReference>
<dbReference type="SUPFAM" id="SSF46689">
    <property type="entry name" value="Homeodomain-like"/>
    <property type="match status" value="2"/>
</dbReference>
<dbReference type="GO" id="GO:0043565">
    <property type="term" value="F:sequence-specific DNA binding"/>
    <property type="evidence" value="ECO:0007669"/>
    <property type="project" value="InterPro"/>
</dbReference>
<evidence type="ECO:0000313" key="5">
    <source>
        <dbReference type="EMBL" id="ARU98931.1"/>
    </source>
</evidence>
<reference evidence="6 7" key="1">
    <citation type="submission" date="2016-05" db="EMBL/GenBank/DDBJ databases">
        <title>Complete genome sequence of two 2,5-diketo-D-glunonic acid producing strain Tatumella citrea.</title>
        <authorList>
            <person name="Duan C."/>
            <person name="Yang J."/>
            <person name="Yang S."/>
        </authorList>
    </citation>
    <scope>NUCLEOTIDE SEQUENCE [LARGE SCALE GENOMIC DNA]</scope>
    <source>
        <strain evidence="5 6">ATCC 39140</strain>
        <strain evidence="4 7">DSM 13699</strain>
    </source>
</reference>
<dbReference type="PROSITE" id="PS01124">
    <property type="entry name" value="HTH_ARAC_FAMILY_2"/>
    <property type="match status" value="1"/>
</dbReference>
<evidence type="ECO:0000313" key="6">
    <source>
        <dbReference type="Proteomes" id="UP000195729"/>
    </source>
</evidence>
<proteinExistence type="predicted"/>
<accession>A0A1Y0LA42</accession>
<dbReference type="Proteomes" id="UP000195729">
    <property type="component" value="Chromosome"/>
</dbReference>
<name>A0A1Y0LA42_TATCI</name>
<dbReference type="InterPro" id="IPR018060">
    <property type="entry name" value="HTH_AraC"/>
</dbReference>
<keyword evidence="2" id="KW-0804">Transcription</keyword>
<organism evidence="4 7">
    <name type="scientific">Tatumella citrea</name>
    <name type="common">Pantoea citrea</name>
    <dbReference type="NCBI Taxonomy" id="53336"/>
    <lineage>
        <taxon>Bacteria</taxon>
        <taxon>Pseudomonadati</taxon>
        <taxon>Pseudomonadota</taxon>
        <taxon>Gammaproteobacteria</taxon>
        <taxon>Enterobacterales</taxon>
        <taxon>Erwiniaceae</taxon>
        <taxon>Tatumella</taxon>
    </lineage>
</organism>
<dbReference type="RefSeq" id="WP_407703086.1">
    <property type="nucleotide sequence ID" value="NZ_CP015579.1"/>
</dbReference>
<dbReference type="EMBL" id="CP015579">
    <property type="protein sequence ID" value="ARU94893.1"/>
    <property type="molecule type" value="Genomic_DNA"/>
</dbReference>
<dbReference type="EMBL" id="CP015581">
    <property type="protein sequence ID" value="ARU98931.1"/>
    <property type="molecule type" value="Genomic_DNA"/>
</dbReference>
<evidence type="ECO:0000313" key="7">
    <source>
        <dbReference type="Proteomes" id="UP000195814"/>
    </source>
</evidence>
<gene>
    <name evidence="4" type="ORF">A7K98_14710</name>
    <name evidence="5" type="ORF">A7K99_14695</name>
</gene>
<sequence length="313" mass="35142">MRMEEQTIRQMVSLLGNLTPDEGYNLTVMPDIRFLKVSHPMAQVPVLYEPGIVIVVQGEKRGFLGNESYVYDARHYLMVSVPVPFTMETNASVDKPLLAVYLRLDFSLAAKVILELDEKNPLTTPPSPRSMMSTPMEPALRSTVLRFLQIMSSPADAVMLGPAMVREIYYRVLTGPQGAIMRSTLTMQGQFGKVARALRKMHTEYDTSLDVNRLAKEAGMSIPAFHSHFKTVTNTSPIQYLKSTRLHQARLLMLRNHLTASAACASVGYESVSQFSREFKRMFGLSPVKEVERMKKTFSMPAPLTASEYISSH</sequence>
<dbReference type="InterPro" id="IPR009594">
    <property type="entry name" value="Tscrpt_reg_HTH_AraC_N"/>
</dbReference>
<evidence type="ECO:0000256" key="1">
    <source>
        <dbReference type="ARBA" id="ARBA00023015"/>
    </source>
</evidence>
<dbReference type="PANTHER" id="PTHR43436:SF2">
    <property type="entry name" value="ARAC_XYLS FAMILY TRANSCRIPTIONAL REGULATOR"/>
    <property type="match status" value="1"/>
</dbReference>
<feature type="domain" description="HTH araC/xylS-type" evidence="3">
    <location>
        <begin position="195"/>
        <end position="293"/>
    </location>
</feature>
<dbReference type="InterPro" id="IPR009057">
    <property type="entry name" value="Homeodomain-like_sf"/>
</dbReference>
<evidence type="ECO:0000256" key="2">
    <source>
        <dbReference type="ARBA" id="ARBA00023163"/>
    </source>
</evidence>
<dbReference type="KEGG" id="tci:A7K98_14710"/>
<evidence type="ECO:0000259" key="3">
    <source>
        <dbReference type="PROSITE" id="PS01124"/>
    </source>
</evidence>
<dbReference type="Proteomes" id="UP000195814">
    <property type="component" value="Chromosome"/>
</dbReference>
<dbReference type="PANTHER" id="PTHR43436">
    <property type="entry name" value="ARAC-FAMILY TRANSCRIPTIONAL REGULATOR"/>
    <property type="match status" value="1"/>
</dbReference>
<dbReference type="Pfam" id="PF12833">
    <property type="entry name" value="HTH_18"/>
    <property type="match status" value="1"/>
</dbReference>